<evidence type="ECO:0000313" key="1">
    <source>
        <dbReference type="EMBL" id="QDW92699.1"/>
    </source>
</evidence>
<accession>A0A5B8GQ99</accession>
<sequence length="1416" mass="159341">MAPRLKFSWARIRDFISTEEPGLPEVSHETGNDFIPIYLLPSPVKLITWNNSLALQRENSGPLAGCSATDADFARRFKDGSIIGCLNETISDVQQLIRNRPSSYDQRDVDTGYLSYEGSETKCYGSGRTYHPDYCYPKWTAFEARVCDSCNLYQPFDTYWTHAGTVDAGSSFKVEMPCKLAPVTQMTWNTERKEMELLTCNGMGFDHKGIHLGACQNMVRTMETKPTWWDESSRYDTDLTRLACNPESQRFVYKVNTFDVCTHCRAAGKNYLVAKFEKGISIVKRVFLKKRRPYSKKASRILRQMQAWDRSDCCEDDICPFKTSFLQSQSAPVAFTECGPECMYDEEYNPEHYDCPLVSQDAPDVYDTEYAAMRYTEAYNNHTAKHVDSIASRFLRAAVPLLLKSRTPRPTKAILNFDYSIPDYDLDPVYTVADYAFTFEGEIYETRTIQREVSPAIKTSVSKPWTPPERVTKFLEHFTFGKASNSAAGHKGAHGTFRCQGCKSYVGQGVTCFYEGDTFCRTCAGEFATEFLELNLDMPTFEELKENKAKCNTMVHTETYTPAKTEDVVQYRYRIVTVRDILPDLVQSERYDPYNGIIPSFVTRPCNSPTKCVDIEAHNEEERVVPCQRPPPFTATNLVAFRLTSGPFKVHWELASEDGSKLGVTDKGILRRPHSWSPSYSFEIRLPRPVSIDVSAPASRRDVEKYGICGSAVRGWTPHVNGFLHAVEKWLKFKEQLPLSPTIRVLPSFDPSATSVTDSFLRAFIPEYGMKISGLPQTCDEMANVEGLSFHPAWGALNIPVSNHTWKEFNDAIAHGFTVTSGLKPYLWPNTPGYHKYDLEEAYIVATLPGWDAVLIKTQLTFWSSPPTIWSASPLPFASHTSPIHLRSVPYHDHRWIAKARGDYGVVIPQGMPAPTEPPSGFTLNGLKQTLKLEACGHEVDPIRHVFGSHTCHQCVSLHGLKAMDGSFWSFVTRGSEHQKRDIMIKGCMYMGVRGRGAGVIACKAELSTTPHVFSKLYYVDPESTTSKRITFPIKTFVRASVAVPELTRIEFSETRTLHHIVEIPAFTVVDQSFIDNVVTEDPHSTRATFYKQGGALEICWAAENPYYDTDFLNDFKGHPFQIVHAEETTRVLSDHIDHGQRVIVFENPRVVPSTHEEQVSIYSRFRNRRTLGYIPFKVLANGKPLRNPTDVAKGGDSVWRPTTTCNGRMHGLEHDLPTILAPPSKEMENAIEAMSRSPNPRIIVSACATRPPVSGWDAFSIGRGVKGWTTVCKGITGREAASLRLLGLFAKGKTHVWIQNGRDGDEELYHFDDASLQPGWNTAPSPSAEYYGINLRSSIYVSDGIPPLDLEEFAGSCKLAGVYGHDEYYIAQHFKTAVVHLPVRRSTAMFHGHTFTVVPQAQPPSSFFSGRIPRT</sequence>
<protein>
    <submittedName>
        <fullName evidence="1">Uncharacterized protein</fullName>
    </submittedName>
</protein>
<proteinExistence type="predicted"/>
<name>A0A5B8GQ99_9VIRU</name>
<organism evidence="1">
    <name type="scientific">Rhizoctonia solani hypovirus 2</name>
    <dbReference type="NCBI Taxonomy" id="2599958"/>
    <lineage>
        <taxon>Viruses</taxon>
        <taxon>Riboviria</taxon>
        <taxon>Orthornavirae</taxon>
        <taxon>Pisuviricota</taxon>
        <taxon>Duplopiviricetes</taxon>
        <taxon>Durnavirales</taxon>
        <taxon>Hypoviridae</taxon>
        <taxon>Hypovirus</taxon>
    </lineage>
</organism>
<dbReference type="EMBL" id="MK558260">
    <property type="protein sequence ID" value="QDW92699.1"/>
    <property type="molecule type" value="Genomic_RNA"/>
</dbReference>
<reference evidence="1" key="1">
    <citation type="journal article" date="2019" name="Front. Cell. Infect. Microbiol.">
        <title>Extreme Diversity of Mycoviruses Present in Isolates of Rhizoctonia solani AG2-2 LP From Zoysia japonica From Brazil.</title>
        <authorList>
            <person name="Picarelli M.A.S.C."/>
            <person name="Forgia M."/>
            <person name="Rivas E.B."/>
            <person name="Nerva L."/>
            <person name="Chiapello M."/>
            <person name="Turina M."/>
            <person name="Colariccio A."/>
        </authorList>
    </citation>
    <scope>NUCLEOTIDE SEQUENCE</scope>
    <source>
        <strain evidence="1">BR21</strain>
    </source>
</reference>